<feature type="compositionally biased region" description="Basic residues" evidence="5">
    <location>
        <begin position="333"/>
        <end position="342"/>
    </location>
</feature>
<dbReference type="AlphaFoldDB" id="G3PLV5"/>
<dbReference type="PROSITE" id="PS50057">
    <property type="entry name" value="FERM_3"/>
    <property type="match status" value="1"/>
</dbReference>
<feature type="coiled-coil region" evidence="4">
    <location>
        <begin position="401"/>
        <end position="435"/>
    </location>
</feature>
<dbReference type="InterPro" id="IPR019748">
    <property type="entry name" value="FERM_central"/>
</dbReference>
<dbReference type="InterPro" id="IPR019747">
    <property type="entry name" value="FERM_CS"/>
</dbReference>
<dbReference type="InterPro" id="IPR029071">
    <property type="entry name" value="Ubiquitin-like_domsf"/>
</dbReference>
<protein>
    <submittedName>
        <fullName evidence="7">Neurofibromin 2a (merlin)</fullName>
    </submittedName>
</protein>
<evidence type="ECO:0000256" key="4">
    <source>
        <dbReference type="SAM" id="Coils"/>
    </source>
</evidence>
<evidence type="ECO:0000313" key="7">
    <source>
        <dbReference type="Ensembl" id="ENSGACP00000018586.1"/>
    </source>
</evidence>
<dbReference type="GO" id="GO:0003779">
    <property type="term" value="F:actin binding"/>
    <property type="evidence" value="ECO:0007669"/>
    <property type="project" value="InterPro"/>
</dbReference>
<dbReference type="InterPro" id="IPR008954">
    <property type="entry name" value="Moesin_tail_sf"/>
</dbReference>
<evidence type="ECO:0000256" key="2">
    <source>
        <dbReference type="ARBA" id="ARBA00022475"/>
    </source>
</evidence>
<dbReference type="CDD" id="cd14473">
    <property type="entry name" value="FERM_B-lobe"/>
    <property type="match status" value="1"/>
</dbReference>
<keyword evidence="2" id="KW-1003">Cell membrane</keyword>
<dbReference type="STRING" id="69293.ENSGACP00000018586"/>
<evidence type="ECO:0000256" key="1">
    <source>
        <dbReference type="ARBA" id="ARBA00004202"/>
    </source>
</evidence>
<dbReference type="Gene3D" id="6.10.360.10">
    <property type="match status" value="1"/>
</dbReference>
<dbReference type="PRINTS" id="PR00935">
    <property type="entry name" value="BAND41"/>
</dbReference>
<dbReference type="Ensembl" id="ENSGACT00000018622.1">
    <property type="protein sequence ID" value="ENSGACP00000018586.1"/>
    <property type="gene ID" value="ENSGACG00000014073.1"/>
</dbReference>
<feature type="domain" description="FERM" evidence="6">
    <location>
        <begin position="1"/>
        <end position="259"/>
    </location>
</feature>
<dbReference type="SMART" id="SM01196">
    <property type="entry name" value="FERM_C"/>
    <property type="match status" value="1"/>
</dbReference>
<evidence type="ECO:0000256" key="5">
    <source>
        <dbReference type="SAM" id="MobiDB-lite"/>
    </source>
</evidence>
<comment type="subcellular location">
    <subcellularLocation>
        <location evidence="1">Cell membrane</location>
        <topology evidence="1">Peripheral membrane protein</topology>
    </subcellularLocation>
</comment>
<dbReference type="OMA" id="MAEMWEE"/>
<evidence type="ECO:0000259" key="6">
    <source>
        <dbReference type="PROSITE" id="PS50057"/>
    </source>
</evidence>
<dbReference type="Pfam" id="PF00769">
    <property type="entry name" value="ERM_C"/>
    <property type="match status" value="1"/>
</dbReference>
<dbReference type="InterPro" id="IPR011259">
    <property type="entry name" value="ERM_C_dom"/>
</dbReference>
<dbReference type="InterPro" id="IPR000798">
    <property type="entry name" value="Ez/rad/moesin-like"/>
</dbReference>
<keyword evidence="3" id="KW-0472">Membrane</keyword>
<dbReference type="InterPro" id="IPR000299">
    <property type="entry name" value="FERM_domain"/>
</dbReference>
<accession>G3PLV5</accession>
<reference evidence="7" key="1">
    <citation type="submission" date="2006-01" db="EMBL/GenBank/DDBJ databases">
        <authorList>
            <person name="Lindblad-Toh K."/>
            <person name="Mauceli E."/>
            <person name="Grabherr M."/>
            <person name="Chang J.L."/>
            <person name="Lander E.S."/>
        </authorList>
    </citation>
    <scope>NUCLEOTIDE SEQUENCE [LARGE SCALE GENOMIC DNA]</scope>
</reference>
<dbReference type="Pfam" id="PF09380">
    <property type="entry name" value="FERM_C"/>
    <property type="match status" value="1"/>
</dbReference>
<dbReference type="InterPro" id="IPR035963">
    <property type="entry name" value="FERM_2"/>
</dbReference>
<dbReference type="InterPro" id="IPR018980">
    <property type="entry name" value="FERM_PH-like_C"/>
</dbReference>
<dbReference type="InterPro" id="IPR011993">
    <property type="entry name" value="PH-like_dom_sf"/>
</dbReference>
<dbReference type="SUPFAM" id="SSF50729">
    <property type="entry name" value="PH domain-like"/>
    <property type="match status" value="1"/>
</dbReference>
<dbReference type="SUPFAM" id="SSF47031">
    <property type="entry name" value="Second domain of FERM"/>
    <property type="match status" value="1"/>
</dbReference>
<feature type="region of interest" description="Disordered" evidence="5">
    <location>
        <begin position="326"/>
        <end position="380"/>
    </location>
</feature>
<evidence type="ECO:0000256" key="3">
    <source>
        <dbReference type="ARBA" id="ARBA00023136"/>
    </source>
</evidence>
<reference evidence="7" key="2">
    <citation type="submission" date="2024-04" db="UniProtKB">
        <authorList>
            <consortium name="Ensembl"/>
        </authorList>
    </citation>
    <scope>IDENTIFICATION</scope>
</reference>
<keyword evidence="4" id="KW-0175">Coiled coil</keyword>
<organism evidence="7">
    <name type="scientific">Gasterosteus aculeatus</name>
    <name type="common">Three-spined stickleback</name>
    <dbReference type="NCBI Taxonomy" id="69293"/>
    <lineage>
        <taxon>Eukaryota</taxon>
        <taxon>Metazoa</taxon>
        <taxon>Chordata</taxon>
        <taxon>Craniata</taxon>
        <taxon>Vertebrata</taxon>
        <taxon>Euteleostomi</taxon>
        <taxon>Actinopterygii</taxon>
        <taxon>Neopterygii</taxon>
        <taxon>Teleostei</taxon>
        <taxon>Neoteleostei</taxon>
        <taxon>Acanthomorphata</taxon>
        <taxon>Eupercaria</taxon>
        <taxon>Perciformes</taxon>
        <taxon>Cottioidei</taxon>
        <taxon>Gasterosteales</taxon>
        <taxon>Gasterosteidae</taxon>
        <taxon>Gasterosteus</taxon>
    </lineage>
</organism>
<proteinExistence type="predicted"/>
<dbReference type="PROSITE" id="PS00660">
    <property type="entry name" value="FERM_1"/>
    <property type="match status" value="1"/>
</dbReference>
<dbReference type="GO" id="GO:0005886">
    <property type="term" value="C:plasma membrane"/>
    <property type="evidence" value="ECO:0007669"/>
    <property type="project" value="UniProtKB-SubCell"/>
</dbReference>
<dbReference type="SUPFAM" id="SSF54236">
    <property type="entry name" value="Ubiquitin-like"/>
    <property type="match status" value="1"/>
</dbReference>
<dbReference type="Gene3D" id="1.20.80.60">
    <property type="match status" value="1"/>
</dbReference>
<dbReference type="PANTHER" id="PTHR23281">
    <property type="entry name" value="MERLIN/MOESIN/EZRIN/RADIXIN"/>
    <property type="match status" value="1"/>
</dbReference>
<dbReference type="eggNOG" id="KOG3529">
    <property type="taxonomic scope" value="Eukaryota"/>
</dbReference>
<dbReference type="Gene3D" id="3.10.20.90">
    <property type="entry name" value="Phosphatidylinositol 3-kinase Catalytic Subunit, Chain A, domain 1"/>
    <property type="match status" value="1"/>
</dbReference>
<dbReference type="SMART" id="SM00295">
    <property type="entry name" value="B41"/>
    <property type="match status" value="1"/>
</dbReference>
<dbReference type="InParanoid" id="G3PLV5"/>
<dbReference type="Gene3D" id="2.30.29.30">
    <property type="entry name" value="Pleckstrin-homology domain (PH domain)/Phosphotyrosine-binding domain (PTB)"/>
    <property type="match status" value="1"/>
</dbReference>
<dbReference type="InterPro" id="IPR019749">
    <property type="entry name" value="Band_41_domain"/>
</dbReference>
<sequence>QVKWKGKDLFDLSVPDSGEETWFFGLRYDIKDTAWLKMEQKVLDQEVPKEEPITLHLLAKFYPESAEEELVQDITKHLFFLQVKKKILEEDIHCPPEASVLLASSAVHAKKTYYKNFAPALLRRGFISRQQLQNRQVTNLYQMAEMWEERITGVLHRGRTRDEAEMEYLKNNFSIRNHGGTDLLLGGDLGLHIYELDNRLTPKCSFPTEIRNVSYSDKEFTIKPVDKKTNTFEFNSSRLRVSKLVSSAETDWLVSRREGGCVRKHAADLLAEKAQMAEEEARLLALKAGEAEAETQRVKVTAIRGREERRLLEQKMLEAEMLALKTAEESERRHPRRERKKAFLQQPRSSETQAVHLRCSSSNPPPHHLPSKAPAPQCDSMPPDLSFSRENLSFDFKDSDMKRLSVEIEKEKVEYMEKSKQLSELKTEIESLETKERETPLDVIHSQHSEQGTSKHGNFKKTVLRHRRSNIYFGSQL</sequence>
<dbReference type="Pfam" id="PF00373">
    <property type="entry name" value="FERM_M"/>
    <property type="match status" value="1"/>
</dbReference>
<dbReference type="SUPFAM" id="SSF48678">
    <property type="entry name" value="Moesin tail domain"/>
    <property type="match status" value="1"/>
</dbReference>
<dbReference type="InterPro" id="IPR011174">
    <property type="entry name" value="ERM"/>
</dbReference>
<dbReference type="Bgee" id="ENSGACG00000014073">
    <property type="expression patterns" value="Expressed in liver and 1 other cell type or tissue"/>
</dbReference>
<dbReference type="PRINTS" id="PR00661">
    <property type="entry name" value="ERMFAMILY"/>
</dbReference>
<name>G3PLV5_GASAC</name>